<dbReference type="Pfam" id="PF01970">
    <property type="entry name" value="TctA"/>
    <property type="match status" value="1"/>
</dbReference>
<feature type="transmembrane region" description="Helical" evidence="1">
    <location>
        <begin position="254"/>
        <end position="275"/>
    </location>
</feature>
<feature type="transmembrane region" description="Helical" evidence="1">
    <location>
        <begin position="194"/>
        <end position="216"/>
    </location>
</feature>
<feature type="transmembrane region" description="Helical" evidence="1">
    <location>
        <begin position="412"/>
        <end position="439"/>
    </location>
</feature>
<feature type="transmembrane region" description="Helical" evidence="1">
    <location>
        <begin position="311"/>
        <end position="333"/>
    </location>
</feature>
<keyword evidence="1" id="KW-0812">Transmembrane</keyword>
<dbReference type="RefSeq" id="WP_264599979.1">
    <property type="nucleotide sequence ID" value="NZ_JAOQNS010000002.1"/>
</dbReference>
<name>A0ABT3H7E5_9HYPH</name>
<sequence>MLGQILNILTSPSIMLISVLAMAFGILMGALPGLTAPMAMALLLGFVYTLPTDVSVVAMVMIFIGGVYGGSMSAILLNIPGAPASAATALDGHPLALQGRAGEAIGLCTVSSGFGSFMGAIFMALLTPWLVKFSLQFASWELLFLVLFGVIIAGSLAAEDPVKGWMSGFLGLLIAMVGFDDLHSVPRFTFGSSYLAGGVGLIAAIVGLFGISQVVISMGPRESNQHFATQNLKRVLPRFSDLKDKLRLSLQSSVIGTLIGILPGLGSDLGAWASYSAAKQTSKTPEKFGKGSIEGVVAAETGNNAVVPGSIIPVIALGLPGSAGAAIFMAALFLHGLKPGPTFLIDNLDLFHYLVAALLVGAVLLVIVGLITARAMINVLRVPREHIMAVVVALAVIGAYASKLQFDDLWMMFAFGAIGLAMRAFGFSLAPLTLGIVLGRPLDEYLRNALIISQGDLTEIFQRPIATVLLSLIVLFMLVRVPFLRRSISTGIGMARLSRDKS</sequence>
<gene>
    <name evidence="3" type="ORF">M2319_000624</name>
</gene>
<feature type="domain" description="DUF112" evidence="2">
    <location>
        <begin position="16"/>
        <end position="433"/>
    </location>
</feature>
<dbReference type="PANTHER" id="PTHR35342:SF5">
    <property type="entry name" value="TRICARBOXYLIC TRANSPORT PROTEIN"/>
    <property type="match status" value="1"/>
</dbReference>
<evidence type="ECO:0000256" key="1">
    <source>
        <dbReference type="SAM" id="Phobius"/>
    </source>
</evidence>
<protein>
    <submittedName>
        <fullName evidence="3">Tricarboxylic transport membrane protein</fullName>
    </submittedName>
</protein>
<feature type="transmembrane region" description="Helical" evidence="1">
    <location>
        <begin position="353"/>
        <end position="375"/>
    </location>
</feature>
<reference evidence="4" key="1">
    <citation type="submission" date="2023-07" db="EMBL/GenBank/DDBJ databases">
        <title>Genome sequencing of Purple Non-Sulfur Bacteria from various extreme environments.</title>
        <authorList>
            <person name="Mayer M."/>
        </authorList>
    </citation>
    <scope>NUCLEOTIDE SEQUENCE [LARGE SCALE GENOMIC DNA]</scope>
    <source>
        <strain evidence="4">DSM 17935</strain>
    </source>
</reference>
<keyword evidence="1" id="KW-1133">Transmembrane helix</keyword>
<feature type="transmembrane region" description="Helical" evidence="1">
    <location>
        <begin position="460"/>
        <end position="479"/>
    </location>
</feature>
<dbReference type="Proteomes" id="UP001209755">
    <property type="component" value="Unassembled WGS sequence"/>
</dbReference>
<feature type="transmembrane region" description="Helical" evidence="1">
    <location>
        <begin position="104"/>
        <end position="126"/>
    </location>
</feature>
<feature type="transmembrane region" description="Helical" evidence="1">
    <location>
        <begin position="41"/>
        <end position="68"/>
    </location>
</feature>
<proteinExistence type="predicted"/>
<feature type="transmembrane region" description="Helical" evidence="1">
    <location>
        <begin position="164"/>
        <end position="182"/>
    </location>
</feature>
<keyword evidence="1" id="KW-0472">Membrane</keyword>
<dbReference type="PANTHER" id="PTHR35342">
    <property type="entry name" value="TRICARBOXYLIC TRANSPORT PROTEIN"/>
    <property type="match status" value="1"/>
</dbReference>
<feature type="transmembrane region" description="Helical" evidence="1">
    <location>
        <begin position="138"/>
        <end position="158"/>
    </location>
</feature>
<feature type="transmembrane region" description="Helical" evidence="1">
    <location>
        <begin position="387"/>
        <end position="406"/>
    </location>
</feature>
<comment type="caution">
    <text evidence="3">The sequence shown here is derived from an EMBL/GenBank/DDBJ whole genome shotgun (WGS) entry which is preliminary data.</text>
</comment>
<evidence type="ECO:0000259" key="2">
    <source>
        <dbReference type="Pfam" id="PF01970"/>
    </source>
</evidence>
<dbReference type="EMBL" id="JAOQNS010000002">
    <property type="protein sequence ID" value="MCW2306305.1"/>
    <property type="molecule type" value="Genomic_DNA"/>
</dbReference>
<feature type="transmembrane region" description="Helical" evidence="1">
    <location>
        <begin position="12"/>
        <end position="34"/>
    </location>
</feature>
<keyword evidence="4" id="KW-1185">Reference proteome</keyword>
<dbReference type="InterPro" id="IPR002823">
    <property type="entry name" value="DUF112_TM"/>
</dbReference>
<evidence type="ECO:0000313" key="4">
    <source>
        <dbReference type="Proteomes" id="UP001209755"/>
    </source>
</evidence>
<organism evidence="3 4">
    <name type="scientific">Rhodobium gokarnense</name>
    <dbReference type="NCBI Taxonomy" id="364296"/>
    <lineage>
        <taxon>Bacteria</taxon>
        <taxon>Pseudomonadati</taxon>
        <taxon>Pseudomonadota</taxon>
        <taxon>Alphaproteobacteria</taxon>
        <taxon>Hyphomicrobiales</taxon>
        <taxon>Rhodobiaceae</taxon>
        <taxon>Rhodobium</taxon>
    </lineage>
</organism>
<accession>A0ABT3H7E5</accession>
<evidence type="ECO:0000313" key="3">
    <source>
        <dbReference type="EMBL" id="MCW2306305.1"/>
    </source>
</evidence>